<evidence type="ECO:0000313" key="3">
    <source>
        <dbReference type="EMBL" id="CAA9444342.1"/>
    </source>
</evidence>
<dbReference type="EMBL" id="CADCVG010000011">
    <property type="protein sequence ID" value="CAA9444342.1"/>
    <property type="molecule type" value="Genomic_DNA"/>
</dbReference>
<dbReference type="SUPFAM" id="SSF82771">
    <property type="entry name" value="GIY-YIG endonuclease"/>
    <property type="match status" value="1"/>
</dbReference>
<evidence type="ECO:0000259" key="1">
    <source>
        <dbReference type="PROSITE" id="PS50164"/>
    </source>
</evidence>
<dbReference type="Pfam" id="PF13560">
    <property type="entry name" value="HTH_31"/>
    <property type="match status" value="1"/>
</dbReference>
<dbReference type="GO" id="GO:0003677">
    <property type="term" value="F:DNA binding"/>
    <property type="evidence" value="ECO:0007669"/>
    <property type="project" value="InterPro"/>
</dbReference>
<dbReference type="CDD" id="cd00093">
    <property type="entry name" value="HTH_XRE"/>
    <property type="match status" value="2"/>
</dbReference>
<evidence type="ECO:0000259" key="2">
    <source>
        <dbReference type="PROSITE" id="PS50943"/>
    </source>
</evidence>
<feature type="domain" description="GIY-YIG" evidence="1">
    <location>
        <begin position="167"/>
        <end position="241"/>
    </location>
</feature>
<dbReference type="InterPro" id="IPR001387">
    <property type="entry name" value="Cro/C1-type_HTH"/>
</dbReference>
<dbReference type="PROSITE" id="PS50943">
    <property type="entry name" value="HTH_CROC1"/>
    <property type="match status" value="2"/>
</dbReference>
<sequence>MSRWKPDRHAPALRNARLREGLSQKEIGLRVGVTQPTVGNWELARSVPPDKTIDKLERIFGLFTNDQYDEDDSAPSALGAWVNKRRVAKGWTVPELARQANVTAATIYNIESGRTSNLQKRTVRSLEKALGERLSNDTKKEIAENASIEGVGEFLDFDPYDEVNLPTTGGIYVLYDVSERPIYVGMASKIKSRIRDHKDKFWFRKPIVETASFVEITDDKQRREIERLLIKFLKSNAVINQQNVDR</sequence>
<name>A0A6J4QLM7_9ACTN</name>
<feature type="domain" description="HTH cro/C1-type" evidence="2">
    <location>
        <begin position="82"/>
        <end position="137"/>
    </location>
</feature>
<dbReference type="SMART" id="SM00530">
    <property type="entry name" value="HTH_XRE"/>
    <property type="match status" value="2"/>
</dbReference>
<feature type="domain" description="HTH cro/C1-type" evidence="2">
    <location>
        <begin position="13"/>
        <end position="67"/>
    </location>
</feature>
<dbReference type="SUPFAM" id="SSF47413">
    <property type="entry name" value="lambda repressor-like DNA-binding domains"/>
    <property type="match status" value="2"/>
</dbReference>
<dbReference type="InterPro" id="IPR000305">
    <property type="entry name" value="GIY-YIG_endonuc"/>
</dbReference>
<accession>A0A6J4QLM7</accession>
<organism evidence="3">
    <name type="scientific">uncultured Rubrobacteraceae bacterium</name>
    <dbReference type="NCBI Taxonomy" id="349277"/>
    <lineage>
        <taxon>Bacteria</taxon>
        <taxon>Bacillati</taxon>
        <taxon>Actinomycetota</taxon>
        <taxon>Rubrobacteria</taxon>
        <taxon>Rubrobacterales</taxon>
        <taxon>Rubrobacteraceae</taxon>
        <taxon>environmental samples</taxon>
    </lineage>
</organism>
<gene>
    <name evidence="3" type="ORF">AVDCRST_MAG14-238</name>
</gene>
<protein>
    <recommendedName>
        <fullName evidence="4">HTH cro/C1-type domain-containing protein</fullName>
    </recommendedName>
</protein>
<proteinExistence type="predicted"/>
<dbReference type="AlphaFoldDB" id="A0A6J4QLM7"/>
<dbReference type="InterPro" id="IPR010982">
    <property type="entry name" value="Lambda_DNA-bd_dom_sf"/>
</dbReference>
<evidence type="ECO:0008006" key="4">
    <source>
        <dbReference type="Google" id="ProtNLM"/>
    </source>
</evidence>
<dbReference type="Gene3D" id="1.10.260.40">
    <property type="entry name" value="lambda repressor-like DNA-binding domains"/>
    <property type="match status" value="2"/>
</dbReference>
<reference evidence="3" key="1">
    <citation type="submission" date="2020-02" db="EMBL/GenBank/DDBJ databases">
        <authorList>
            <person name="Meier V. D."/>
        </authorList>
    </citation>
    <scope>NUCLEOTIDE SEQUENCE</scope>
    <source>
        <strain evidence="3">AVDCRST_MAG14</strain>
    </source>
</reference>
<dbReference type="InterPro" id="IPR035901">
    <property type="entry name" value="GIY-YIG_endonuc_sf"/>
</dbReference>
<dbReference type="Gene3D" id="3.40.1440.10">
    <property type="entry name" value="GIY-YIG endonuclease"/>
    <property type="match status" value="1"/>
</dbReference>
<dbReference type="PROSITE" id="PS50164">
    <property type="entry name" value="GIY_YIG"/>
    <property type="match status" value="1"/>
</dbReference>
<dbReference type="Pfam" id="PF01381">
    <property type="entry name" value="HTH_3"/>
    <property type="match status" value="1"/>
</dbReference>